<keyword evidence="4" id="KW-1185">Reference proteome</keyword>
<organism evidence="3 4">
    <name type="scientific">Pisum sativum</name>
    <name type="common">Garden pea</name>
    <name type="synonym">Lathyrus oleraceus</name>
    <dbReference type="NCBI Taxonomy" id="3888"/>
    <lineage>
        <taxon>Eukaryota</taxon>
        <taxon>Viridiplantae</taxon>
        <taxon>Streptophyta</taxon>
        <taxon>Embryophyta</taxon>
        <taxon>Tracheophyta</taxon>
        <taxon>Spermatophyta</taxon>
        <taxon>Magnoliopsida</taxon>
        <taxon>eudicotyledons</taxon>
        <taxon>Gunneridae</taxon>
        <taxon>Pentapetalae</taxon>
        <taxon>rosids</taxon>
        <taxon>fabids</taxon>
        <taxon>Fabales</taxon>
        <taxon>Fabaceae</taxon>
        <taxon>Papilionoideae</taxon>
        <taxon>50 kb inversion clade</taxon>
        <taxon>NPAAA clade</taxon>
        <taxon>Hologalegina</taxon>
        <taxon>IRL clade</taxon>
        <taxon>Fabeae</taxon>
        <taxon>Lathyrus</taxon>
    </lineage>
</organism>
<dbReference type="FunFam" id="3.40.50.720:FF:001290">
    <property type="entry name" value="Os02g0811600 protein"/>
    <property type="match status" value="1"/>
</dbReference>
<name>A0A9D4XG72_PEA</name>
<accession>A0A9D4XG72</accession>
<proteinExistence type="predicted"/>
<dbReference type="AlphaFoldDB" id="A0A9D4XG72"/>
<evidence type="ECO:0000313" key="4">
    <source>
        <dbReference type="Proteomes" id="UP001058974"/>
    </source>
</evidence>
<sequence>MLSKTLAEAAAWEFVNENKIDMVVLNPAVVAGPLLQPEVNKSVQSILNLINGIPFPNKSYGWVNVKDVANAHIHAYEIASASGRYCLAERVAHYSEVAKILLNLYPSLQISDKCEDEEPYITTYEISKEKAKSLGIEFTPLEVSLKETVESFRKKKIIDF</sequence>
<dbReference type="InterPro" id="IPR050425">
    <property type="entry name" value="NAD(P)_dehydrat-like"/>
</dbReference>
<dbReference type="EMBL" id="JAMSHJ010000004">
    <property type="protein sequence ID" value="KAI5419793.1"/>
    <property type="molecule type" value="Genomic_DNA"/>
</dbReference>
<keyword evidence="1" id="KW-0521">NADP</keyword>
<evidence type="ECO:0000313" key="3">
    <source>
        <dbReference type="EMBL" id="KAI5419793.1"/>
    </source>
</evidence>
<evidence type="ECO:0000256" key="1">
    <source>
        <dbReference type="ARBA" id="ARBA00022857"/>
    </source>
</evidence>
<gene>
    <name evidence="3" type="ORF">KIW84_043817</name>
</gene>
<dbReference type="InterPro" id="IPR036291">
    <property type="entry name" value="NAD(P)-bd_dom_sf"/>
</dbReference>
<dbReference type="GO" id="GO:0016616">
    <property type="term" value="F:oxidoreductase activity, acting on the CH-OH group of donors, NAD or NADP as acceptor"/>
    <property type="evidence" value="ECO:0007669"/>
    <property type="project" value="TreeGrafter"/>
</dbReference>
<dbReference type="PANTHER" id="PTHR10366:SF802">
    <property type="entry name" value="CINNAMYL ALCOHOL DEHYDROGENASE"/>
    <property type="match status" value="1"/>
</dbReference>
<reference evidence="3 4" key="1">
    <citation type="journal article" date="2022" name="Nat. Genet.">
        <title>Improved pea reference genome and pan-genome highlight genomic features and evolutionary characteristics.</title>
        <authorList>
            <person name="Yang T."/>
            <person name="Liu R."/>
            <person name="Luo Y."/>
            <person name="Hu S."/>
            <person name="Wang D."/>
            <person name="Wang C."/>
            <person name="Pandey M.K."/>
            <person name="Ge S."/>
            <person name="Xu Q."/>
            <person name="Li N."/>
            <person name="Li G."/>
            <person name="Huang Y."/>
            <person name="Saxena R.K."/>
            <person name="Ji Y."/>
            <person name="Li M."/>
            <person name="Yan X."/>
            <person name="He Y."/>
            <person name="Liu Y."/>
            <person name="Wang X."/>
            <person name="Xiang C."/>
            <person name="Varshney R.K."/>
            <person name="Ding H."/>
            <person name="Gao S."/>
            <person name="Zong X."/>
        </authorList>
    </citation>
    <scope>NUCLEOTIDE SEQUENCE [LARGE SCALE GENOMIC DNA]</scope>
    <source>
        <strain evidence="3 4">cv. Zhongwan 6</strain>
    </source>
</reference>
<dbReference type="Gramene" id="Psat04G0381700-T1">
    <property type="protein sequence ID" value="KAI5419793.1"/>
    <property type="gene ID" value="KIW84_043817"/>
</dbReference>
<evidence type="ECO:0000256" key="2">
    <source>
        <dbReference type="ARBA" id="ARBA00023002"/>
    </source>
</evidence>
<comment type="caution">
    <text evidence="3">The sequence shown here is derived from an EMBL/GenBank/DDBJ whole genome shotgun (WGS) entry which is preliminary data.</text>
</comment>
<dbReference type="SUPFAM" id="SSF51735">
    <property type="entry name" value="NAD(P)-binding Rossmann-fold domains"/>
    <property type="match status" value="1"/>
</dbReference>
<dbReference type="Gene3D" id="3.40.50.720">
    <property type="entry name" value="NAD(P)-binding Rossmann-like Domain"/>
    <property type="match status" value="1"/>
</dbReference>
<keyword evidence="2" id="KW-0560">Oxidoreductase</keyword>
<dbReference type="Proteomes" id="UP001058974">
    <property type="component" value="Chromosome 4"/>
</dbReference>
<dbReference type="PANTHER" id="PTHR10366">
    <property type="entry name" value="NAD DEPENDENT EPIMERASE/DEHYDRATASE"/>
    <property type="match status" value="1"/>
</dbReference>
<protein>
    <submittedName>
        <fullName evidence="3">Uncharacterized protein</fullName>
    </submittedName>
</protein>